<keyword evidence="3" id="KW-1185">Reference proteome</keyword>
<feature type="domain" description="Condensation" evidence="1">
    <location>
        <begin position="41"/>
        <end position="343"/>
    </location>
</feature>
<dbReference type="Pfam" id="PF00668">
    <property type="entry name" value="Condensation"/>
    <property type="match status" value="1"/>
</dbReference>
<dbReference type="PANTHER" id="PTHR45527">
    <property type="entry name" value="NONRIBOSOMAL PEPTIDE SYNTHETASE"/>
    <property type="match status" value="1"/>
</dbReference>
<dbReference type="SUPFAM" id="SSF52777">
    <property type="entry name" value="CoA-dependent acyltransferases"/>
    <property type="match status" value="2"/>
</dbReference>
<dbReference type="InterPro" id="IPR001242">
    <property type="entry name" value="Condensation_dom"/>
</dbReference>
<evidence type="ECO:0000259" key="1">
    <source>
        <dbReference type="Pfam" id="PF00668"/>
    </source>
</evidence>
<dbReference type="Proteomes" id="UP001519654">
    <property type="component" value="Unassembled WGS sequence"/>
</dbReference>
<proteinExistence type="predicted"/>
<dbReference type="EMBL" id="JAHKKG010000006">
    <property type="protein sequence ID" value="MBU2665888.1"/>
    <property type="molecule type" value="Genomic_DNA"/>
</dbReference>
<dbReference type="RefSeq" id="WP_215789102.1">
    <property type="nucleotide sequence ID" value="NZ_JAHKKG010000006.1"/>
</dbReference>
<dbReference type="Gene3D" id="3.30.559.30">
    <property type="entry name" value="Nonribosomal peptide synthetase, condensation domain"/>
    <property type="match status" value="1"/>
</dbReference>
<evidence type="ECO:0000313" key="2">
    <source>
        <dbReference type="EMBL" id="MBU2665888.1"/>
    </source>
</evidence>
<reference evidence="2 3" key="1">
    <citation type="submission" date="2021-06" db="EMBL/GenBank/DDBJ databases">
        <title>Actinoplanes lichenicola sp. nov., and Actinoplanes ovalisporus sp. nov., isolated from lichen in Thailand.</title>
        <authorList>
            <person name="Saeng-In P."/>
            <person name="Kanchanasin P."/>
            <person name="Yuki M."/>
            <person name="Kudo T."/>
            <person name="Ohkuma M."/>
            <person name="Phongsopitanun W."/>
            <person name="Tanasupawat S."/>
        </authorList>
    </citation>
    <scope>NUCLEOTIDE SEQUENCE [LARGE SCALE GENOMIC DNA]</scope>
    <source>
        <strain evidence="2 3">NBRC 110975</strain>
    </source>
</reference>
<protein>
    <recommendedName>
        <fullName evidence="1">Condensation domain-containing protein</fullName>
    </recommendedName>
</protein>
<dbReference type="PANTHER" id="PTHR45527:SF1">
    <property type="entry name" value="FATTY ACID SYNTHASE"/>
    <property type="match status" value="1"/>
</dbReference>
<comment type="caution">
    <text evidence="2">The sequence shown here is derived from an EMBL/GenBank/DDBJ whole genome shotgun (WGS) entry which is preliminary data.</text>
</comment>
<accession>A0ABS5YR99</accession>
<organism evidence="2 3">
    <name type="scientific">Paractinoplanes bogorensis</name>
    <dbReference type="NCBI Taxonomy" id="1610840"/>
    <lineage>
        <taxon>Bacteria</taxon>
        <taxon>Bacillati</taxon>
        <taxon>Actinomycetota</taxon>
        <taxon>Actinomycetes</taxon>
        <taxon>Micromonosporales</taxon>
        <taxon>Micromonosporaceae</taxon>
        <taxon>Paractinoplanes</taxon>
    </lineage>
</organism>
<dbReference type="Gene3D" id="3.30.559.10">
    <property type="entry name" value="Chloramphenicol acetyltransferase-like domain"/>
    <property type="match status" value="1"/>
</dbReference>
<name>A0ABS5YR99_9ACTN</name>
<gene>
    <name evidence="2" type="ORF">KOI35_20465</name>
</gene>
<evidence type="ECO:0000313" key="3">
    <source>
        <dbReference type="Proteomes" id="UP001519654"/>
    </source>
</evidence>
<dbReference type="InterPro" id="IPR023213">
    <property type="entry name" value="CAT-like_dom_sf"/>
</dbReference>
<sequence length="467" mass="50423">MPRLTSDVRWREAPFTGSRAITEHLTWGQVLVERDMRRMPPGTAYNVTVPVLIPEGVGLADVCSAVGALASRFEALRTRFPRHDGHLVQEVVATGAVPIAVWSDDGPPGEFAAGARDLDEQLEATAFDHERDFPVRVLVCVHHEVPRALVLCISHLVTDLQSSRLAARVLSELLAARATGAPDPDVPEMVQPADLAVFERSARGRTVSAAAVAHLRRQLTAVPLDNFAAVRPVAPAEPRFWRGVVDSAVSGPALGMLAERYRTSTATVALAVTAALLGSVAGTDRCALLLVTGNRTTAPLRASVGTLTQHMPAVVDLTGPNFSDLVRHCWGTAMRAFRHGRFDPVDGWAALDEVTRERGAEPEIRSFFNDMRGGQDQEIPEPAESEFRWTERRAAGSSFFMELGDVLHAPGRLRWTLLADTTLLPPDTIRAVLFGVDRLLVRLLDTDLLLSEVARAAGLPGGVVAAG</sequence>